<dbReference type="Proteomes" id="UP001210809">
    <property type="component" value="Unassembled WGS sequence"/>
</dbReference>
<feature type="transmembrane region" description="Helical" evidence="1">
    <location>
        <begin position="7"/>
        <end position="26"/>
    </location>
</feature>
<dbReference type="InterPro" id="IPR050570">
    <property type="entry name" value="Cell_wall_metabolism_enzyme"/>
</dbReference>
<keyword evidence="1" id="KW-1133">Transmembrane helix</keyword>
<evidence type="ECO:0000313" key="3">
    <source>
        <dbReference type="EMBL" id="MDB8004044.1"/>
    </source>
</evidence>
<dbReference type="GO" id="GO:0004222">
    <property type="term" value="F:metalloendopeptidase activity"/>
    <property type="evidence" value="ECO:0007669"/>
    <property type="project" value="TreeGrafter"/>
</dbReference>
<protein>
    <submittedName>
        <fullName evidence="3">M23 family metallopeptidase</fullName>
    </submittedName>
</protein>
<evidence type="ECO:0000313" key="4">
    <source>
        <dbReference type="Proteomes" id="UP001210809"/>
    </source>
</evidence>
<reference evidence="3" key="1">
    <citation type="submission" date="2023-01" db="EMBL/GenBank/DDBJ databases">
        <title>Human gut microbiome strain richness.</title>
        <authorList>
            <person name="Chen-Liaw A."/>
        </authorList>
    </citation>
    <scope>NUCLEOTIDE SEQUENCE</scope>
    <source>
        <strain evidence="3">1001283st1_G1_1001283B150217_161031</strain>
    </source>
</reference>
<evidence type="ECO:0000256" key="1">
    <source>
        <dbReference type="SAM" id="Phobius"/>
    </source>
</evidence>
<feature type="domain" description="M23ase beta-sheet core" evidence="2">
    <location>
        <begin position="195"/>
        <end position="294"/>
    </location>
</feature>
<dbReference type="InterPro" id="IPR016047">
    <property type="entry name" value="M23ase_b-sheet_dom"/>
</dbReference>
<comment type="caution">
    <text evidence="3">The sequence shown here is derived from an EMBL/GenBank/DDBJ whole genome shotgun (WGS) entry which is preliminary data.</text>
</comment>
<dbReference type="InterPro" id="IPR011055">
    <property type="entry name" value="Dup_hybrid_motif"/>
</dbReference>
<organism evidence="3 4">
    <name type="scientific">[Eubacterium] siraeum</name>
    <dbReference type="NCBI Taxonomy" id="39492"/>
    <lineage>
        <taxon>Bacteria</taxon>
        <taxon>Bacillati</taxon>
        <taxon>Bacillota</taxon>
        <taxon>Clostridia</taxon>
        <taxon>Eubacteriales</taxon>
        <taxon>Oscillospiraceae</taxon>
        <taxon>Oscillospiraceae incertae sedis</taxon>
    </lineage>
</organism>
<dbReference type="Pfam" id="PF01551">
    <property type="entry name" value="Peptidase_M23"/>
    <property type="match status" value="1"/>
</dbReference>
<sequence>MKHILKVAIIFAIIFNCTIFANYPVYAECSHVFGGYVITQNAGCTTTGSKYRVCKKCGYKSTVMIYPRGHNTKSKVVSPKCTVKGYTLAYCTVSGCDYTVKYNYTDALGHNTKDTCVIPPDCTTQGKRKIYCTRCSFVTYMPIPAHGHIYNSVNENICAKCGYKKPTTNWSYMFKSPYMATHISQRFPKYDDGTEHHGVDIIDASGNVDGYPVYASYSGTVLDSFYDRTNGRGVFVRIKQDNGYVVRYLHMKNGSVNLAEGDKVKAGDYIGKVGCTGEAYGSHLHYDVKKSLNSLDYIQPLTFFKNINFTYSY</sequence>
<dbReference type="SUPFAM" id="SSF51261">
    <property type="entry name" value="Duplicated hybrid motif"/>
    <property type="match status" value="1"/>
</dbReference>
<dbReference type="PANTHER" id="PTHR21666">
    <property type="entry name" value="PEPTIDASE-RELATED"/>
    <property type="match status" value="1"/>
</dbReference>
<gene>
    <name evidence="3" type="ORF">PNE09_08170</name>
</gene>
<dbReference type="EMBL" id="JAQLXW010000010">
    <property type="protein sequence ID" value="MDB8004044.1"/>
    <property type="molecule type" value="Genomic_DNA"/>
</dbReference>
<name>A0AAW6D080_9FIRM</name>
<dbReference type="PANTHER" id="PTHR21666:SF270">
    <property type="entry name" value="MUREIN HYDROLASE ACTIVATOR ENVC"/>
    <property type="match status" value="1"/>
</dbReference>
<keyword evidence="1" id="KW-0812">Transmembrane</keyword>
<keyword evidence="1" id="KW-0472">Membrane</keyword>
<evidence type="ECO:0000259" key="2">
    <source>
        <dbReference type="Pfam" id="PF01551"/>
    </source>
</evidence>
<dbReference type="Gene3D" id="2.70.70.10">
    <property type="entry name" value="Glucose Permease (Domain IIA)"/>
    <property type="match status" value="1"/>
</dbReference>
<proteinExistence type="predicted"/>
<dbReference type="CDD" id="cd12797">
    <property type="entry name" value="M23_peptidase"/>
    <property type="match status" value="1"/>
</dbReference>
<accession>A0AAW6D080</accession>
<dbReference type="AlphaFoldDB" id="A0AAW6D080"/>